<accession>A0A9N9E8L3</accession>
<protein>
    <submittedName>
        <fullName evidence="1">11654_t:CDS:1</fullName>
    </submittedName>
</protein>
<feature type="non-terminal residue" evidence="1">
    <location>
        <position position="1"/>
    </location>
</feature>
<gene>
    <name evidence="1" type="ORF">AGERDE_LOCUS11882</name>
</gene>
<evidence type="ECO:0000313" key="2">
    <source>
        <dbReference type="Proteomes" id="UP000789831"/>
    </source>
</evidence>
<name>A0A9N9E8L3_9GLOM</name>
<reference evidence="1" key="1">
    <citation type="submission" date="2021-06" db="EMBL/GenBank/DDBJ databases">
        <authorList>
            <person name="Kallberg Y."/>
            <person name="Tangrot J."/>
            <person name="Rosling A."/>
        </authorList>
    </citation>
    <scope>NUCLEOTIDE SEQUENCE</scope>
    <source>
        <strain evidence="1">MT106</strain>
    </source>
</reference>
<dbReference type="AlphaFoldDB" id="A0A9N9E8L3"/>
<dbReference type="EMBL" id="CAJVPL010006116">
    <property type="protein sequence ID" value="CAG8662483.1"/>
    <property type="molecule type" value="Genomic_DNA"/>
</dbReference>
<dbReference type="Proteomes" id="UP000789831">
    <property type="component" value="Unassembled WGS sequence"/>
</dbReference>
<sequence length="44" mass="5022">ENLKIAIIAGTCLLIPDDIPPTFEKFIREAWNGKWIIDVIINNL</sequence>
<organism evidence="1 2">
    <name type="scientific">Ambispora gerdemannii</name>
    <dbReference type="NCBI Taxonomy" id="144530"/>
    <lineage>
        <taxon>Eukaryota</taxon>
        <taxon>Fungi</taxon>
        <taxon>Fungi incertae sedis</taxon>
        <taxon>Mucoromycota</taxon>
        <taxon>Glomeromycotina</taxon>
        <taxon>Glomeromycetes</taxon>
        <taxon>Archaeosporales</taxon>
        <taxon>Ambisporaceae</taxon>
        <taxon>Ambispora</taxon>
    </lineage>
</organism>
<evidence type="ECO:0000313" key="1">
    <source>
        <dbReference type="EMBL" id="CAG8662483.1"/>
    </source>
</evidence>
<proteinExistence type="predicted"/>
<keyword evidence="2" id="KW-1185">Reference proteome</keyword>
<comment type="caution">
    <text evidence="1">The sequence shown here is derived from an EMBL/GenBank/DDBJ whole genome shotgun (WGS) entry which is preliminary data.</text>
</comment>